<evidence type="ECO:0000256" key="7">
    <source>
        <dbReference type="NCBIfam" id="TIGR00188"/>
    </source>
</evidence>
<sequence length="102" mass="11721">MQRPQFQKVMAEGRKQRVEDLCTLFYLPNGLEHHRLGIIASKKIGNAVARNRAKRKIREVFRHQKQIASTGMDIVVISGKNLVPLPCPILETKLVSIFRKMK</sequence>
<evidence type="ECO:0000256" key="3">
    <source>
        <dbReference type="ARBA" id="ARBA00022722"/>
    </source>
</evidence>
<gene>
    <name evidence="8" type="ORF">NSPWAT_0557</name>
</gene>
<accession>A0ABM9HBD4</accession>
<dbReference type="PANTHER" id="PTHR33992">
    <property type="entry name" value="RIBONUCLEASE P PROTEIN COMPONENT"/>
    <property type="match status" value="1"/>
</dbReference>
<evidence type="ECO:0000313" key="8">
    <source>
        <dbReference type="EMBL" id="CAI2717416.1"/>
    </source>
</evidence>
<dbReference type="InterPro" id="IPR014721">
    <property type="entry name" value="Ribsml_uS5_D2-typ_fold_subgr"/>
</dbReference>
<keyword evidence="2" id="KW-0819">tRNA processing</keyword>
<evidence type="ECO:0000256" key="2">
    <source>
        <dbReference type="ARBA" id="ARBA00022694"/>
    </source>
</evidence>
<organism evidence="8 9">
    <name type="scientific">Nitrospina watsonii</name>
    <dbReference type="NCBI Taxonomy" id="1323948"/>
    <lineage>
        <taxon>Bacteria</taxon>
        <taxon>Pseudomonadati</taxon>
        <taxon>Nitrospinota/Tectimicrobiota group</taxon>
        <taxon>Nitrospinota</taxon>
        <taxon>Nitrospinia</taxon>
        <taxon>Nitrospinales</taxon>
        <taxon>Nitrospinaceae</taxon>
        <taxon>Nitrospina</taxon>
    </lineage>
</organism>
<dbReference type="Proteomes" id="UP001157733">
    <property type="component" value="Chromosome"/>
</dbReference>
<dbReference type="PROSITE" id="PS00648">
    <property type="entry name" value="RIBONUCLEASE_P"/>
    <property type="match status" value="1"/>
</dbReference>
<dbReference type="EMBL" id="OX336137">
    <property type="protein sequence ID" value="CAI2717416.1"/>
    <property type="molecule type" value="Genomic_DNA"/>
</dbReference>
<dbReference type="Pfam" id="PF00825">
    <property type="entry name" value="Ribonuclease_P"/>
    <property type="match status" value="1"/>
</dbReference>
<dbReference type="InterPro" id="IPR000100">
    <property type="entry name" value="RNase_P"/>
</dbReference>
<reference evidence="8 9" key="1">
    <citation type="submission" date="2022-09" db="EMBL/GenBank/DDBJ databases">
        <authorList>
            <person name="Kop L."/>
        </authorList>
    </citation>
    <scope>NUCLEOTIDE SEQUENCE [LARGE SCALE GENOMIC DNA]</scope>
    <source>
        <strain evidence="8 9">347</strain>
    </source>
</reference>
<keyword evidence="6" id="KW-0694">RNA-binding</keyword>
<dbReference type="Gene3D" id="3.30.230.10">
    <property type="match status" value="1"/>
</dbReference>
<dbReference type="InterPro" id="IPR020568">
    <property type="entry name" value="Ribosomal_Su5_D2-typ_SF"/>
</dbReference>
<proteinExistence type="predicted"/>
<keyword evidence="5 8" id="KW-0378">Hydrolase</keyword>
<keyword evidence="4" id="KW-0255">Endonuclease</keyword>
<evidence type="ECO:0000256" key="4">
    <source>
        <dbReference type="ARBA" id="ARBA00022759"/>
    </source>
</evidence>
<evidence type="ECO:0000256" key="6">
    <source>
        <dbReference type="ARBA" id="ARBA00022884"/>
    </source>
</evidence>
<dbReference type="GO" id="GO:0004526">
    <property type="term" value="F:ribonuclease P activity"/>
    <property type="evidence" value="ECO:0007669"/>
    <property type="project" value="UniProtKB-EC"/>
</dbReference>
<evidence type="ECO:0000256" key="1">
    <source>
        <dbReference type="ARBA" id="ARBA00002663"/>
    </source>
</evidence>
<comment type="function">
    <text evidence="1">RNaseP catalyzes the removal of the 5'-leader sequence from pre-tRNA to produce the mature 5'-terminus. It can also cleave other RNA substrates such as 4.5S RNA. The protein component plays an auxiliary but essential role in vivo by binding to the 5'-leader sequence and broadening the substrate specificity of the ribozyme.</text>
</comment>
<keyword evidence="3" id="KW-0540">Nuclease</keyword>
<keyword evidence="9" id="KW-1185">Reference proteome</keyword>
<dbReference type="EC" id="3.1.26.5" evidence="7"/>
<dbReference type="PANTHER" id="PTHR33992:SF1">
    <property type="entry name" value="RIBONUCLEASE P PROTEIN COMPONENT"/>
    <property type="match status" value="1"/>
</dbReference>
<dbReference type="NCBIfam" id="TIGR00188">
    <property type="entry name" value="rnpA"/>
    <property type="match status" value="1"/>
</dbReference>
<evidence type="ECO:0000256" key="5">
    <source>
        <dbReference type="ARBA" id="ARBA00022801"/>
    </source>
</evidence>
<evidence type="ECO:0000313" key="9">
    <source>
        <dbReference type="Proteomes" id="UP001157733"/>
    </source>
</evidence>
<dbReference type="InterPro" id="IPR020539">
    <property type="entry name" value="RNase_P_CS"/>
</dbReference>
<dbReference type="SUPFAM" id="SSF54211">
    <property type="entry name" value="Ribosomal protein S5 domain 2-like"/>
    <property type="match status" value="1"/>
</dbReference>
<name>A0ABM9HBD4_9BACT</name>
<protein>
    <recommendedName>
        <fullName evidence="7">Ribonuclease P protein component</fullName>
        <ecNumber evidence="7">3.1.26.5</ecNumber>
    </recommendedName>
</protein>